<dbReference type="EMBL" id="JAUPFM010000003">
    <property type="protein sequence ID" value="KAK2856717.1"/>
    <property type="molecule type" value="Genomic_DNA"/>
</dbReference>
<reference evidence="2" key="1">
    <citation type="submission" date="2023-07" db="EMBL/GenBank/DDBJ databases">
        <title>Chromosome-level Genome Assembly of Striped Snakehead (Channa striata).</title>
        <authorList>
            <person name="Liu H."/>
        </authorList>
    </citation>
    <scope>NUCLEOTIDE SEQUENCE</scope>
    <source>
        <strain evidence="2">Gz</strain>
        <tissue evidence="2">Muscle</tissue>
    </source>
</reference>
<evidence type="ECO:0000313" key="2">
    <source>
        <dbReference type="EMBL" id="KAK2856717.1"/>
    </source>
</evidence>
<comment type="caution">
    <text evidence="2">The sequence shown here is derived from an EMBL/GenBank/DDBJ whole genome shotgun (WGS) entry which is preliminary data.</text>
</comment>
<dbReference type="Proteomes" id="UP001187415">
    <property type="component" value="Unassembled WGS sequence"/>
</dbReference>
<keyword evidence="3" id="KW-1185">Reference proteome</keyword>
<evidence type="ECO:0000313" key="3">
    <source>
        <dbReference type="Proteomes" id="UP001187415"/>
    </source>
</evidence>
<name>A0AA88NGG5_CHASR</name>
<proteinExistence type="predicted"/>
<sequence>MLKAWRIQRVHIIRGCLSDPEVEGGILYRYGGTLQLNHVQGEGAKVSVWIPIRGTSQQEGYHFHQAQWVTGTQVSSELFQAQGMTGVARTPATQSNPLRSSPTDARTGPVKTGGRVFVLDHKRWPAPMKKIIDDLLNKHHGQKDMLKLVDQDYSALYIKHLSKLMNTSSSLNTSPEKLQERQQLWHSLTEGSETTTVPVVTMPVAVVNPAPPSQLKKMFSPLIHTGFPGMVGKYIYCPSIVFSLYKDHGMEKEMTWKDFQKSPFYEMERQRWDVEKGK</sequence>
<evidence type="ECO:0000256" key="1">
    <source>
        <dbReference type="SAM" id="MobiDB-lite"/>
    </source>
</evidence>
<protein>
    <submittedName>
        <fullName evidence="2">Uncharacterized protein</fullName>
    </submittedName>
</protein>
<feature type="region of interest" description="Disordered" evidence="1">
    <location>
        <begin position="87"/>
        <end position="112"/>
    </location>
</feature>
<feature type="compositionally biased region" description="Polar residues" evidence="1">
    <location>
        <begin position="91"/>
        <end position="104"/>
    </location>
</feature>
<accession>A0AA88NGG5</accession>
<organism evidence="2 3">
    <name type="scientific">Channa striata</name>
    <name type="common">Snakehead murrel</name>
    <name type="synonym">Ophicephalus striatus</name>
    <dbReference type="NCBI Taxonomy" id="64152"/>
    <lineage>
        <taxon>Eukaryota</taxon>
        <taxon>Metazoa</taxon>
        <taxon>Chordata</taxon>
        <taxon>Craniata</taxon>
        <taxon>Vertebrata</taxon>
        <taxon>Euteleostomi</taxon>
        <taxon>Actinopterygii</taxon>
        <taxon>Neopterygii</taxon>
        <taxon>Teleostei</taxon>
        <taxon>Neoteleostei</taxon>
        <taxon>Acanthomorphata</taxon>
        <taxon>Anabantaria</taxon>
        <taxon>Anabantiformes</taxon>
        <taxon>Channoidei</taxon>
        <taxon>Channidae</taxon>
        <taxon>Channa</taxon>
    </lineage>
</organism>
<gene>
    <name evidence="2" type="ORF">Q5P01_005452</name>
</gene>
<dbReference type="AlphaFoldDB" id="A0AA88NGG5"/>